<name>A0ABP1J9V5_9EUKA</name>
<dbReference type="EMBL" id="CAXDID020000125">
    <property type="protein sequence ID" value="CAL6033316.1"/>
    <property type="molecule type" value="Genomic_DNA"/>
</dbReference>
<evidence type="ECO:0000313" key="1">
    <source>
        <dbReference type="EMBL" id="CAL6033316.1"/>
    </source>
</evidence>
<comment type="caution">
    <text evidence="1">The sequence shown here is derived from an EMBL/GenBank/DDBJ whole genome shotgun (WGS) entry which is preliminary data.</text>
</comment>
<accession>A0ABP1J9V5</accession>
<evidence type="ECO:0000313" key="2">
    <source>
        <dbReference type="Proteomes" id="UP001642409"/>
    </source>
</evidence>
<protein>
    <submittedName>
        <fullName evidence="1">Hypothetical_protein</fullName>
    </submittedName>
</protein>
<sequence length="102" mass="11833">MLYLKGLWSKTELKRMIFGTRLQGGYFKSNPLVSASPRATTTICRVGQFHVQRPIWSTSDHDVVIVRGNLKFSIMKVVTSYFLYYQLIPKFGGRQQLIQYIL</sequence>
<keyword evidence="2" id="KW-1185">Reference proteome</keyword>
<dbReference type="Proteomes" id="UP001642409">
    <property type="component" value="Unassembled WGS sequence"/>
</dbReference>
<gene>
    <name evidence="1" type="ORF">HINF_LOCUS34908</name>
</gene>
<reference evidence="1 2" key="1">
    <citation type="submission" date="2024-07" db="EMBL/GenBank/DDBJ databases">
        <authorList>
            <person name="Akdeniz Z."/>
        </authorList>
    </citation>
    <scope>NUCLEOTIDE SEQUENCE [LARGE SCALE GENOMIC DNA]</scope>
</reference>
<proteinExistence type="predicted"/>
<organism evidence="1 2">
    <name type="scientific">Hexamita inflata</name>
    <dbReference type="NCBI Taxonomy" id="28002"/>
    <lineage>
        <taxon>Eukaryota</taxon>
        <taxon>Metamonada</taxon>
        <taxon>Diplomonadida</taxon>
        <taxon>Hexamitidae</taxon>
        <taxon>Hexamitinae</taxon>
        <taxon>Hexamita</taxon>
    </lineage>
</organism>